<dbReference type="Proteomes" id="UP001056035">
    <property type="component" value="Chromosome"/>
</dbReference>
<sequence length="138" mass="14398">MPTSPEAIRAQTGPGARLRAAVSEAAAVPESAARLAATGMTVRIMVSDAPDEGAVLLFDRATPIALDHDADDPVAAEIVLPEALLTQVLDRTARLAVALIDGRASFTGPVREFLRVLPILIALASPRCEFEGIEGESS</sequence>
<proteinExistence type="predicted"/>
<accession>A0ABY5DZ64</accession>
<evidence type="ECO:0008006" key="3">
    <source>
        <dbReference type="Google" id="ProtNLM"/>
    </source>
</evidence>
<gene>
    <name evidence="1" type="ORF">NBH00_08165</name>
</gene>
<evidence type="ECO:0000313" key="2">
    <source>
        <dbReference type="Proteomes" id="UP001056035"/>
    </source>
</evidence>
<keyword evidence="2" id="KW-1185">Reference proteome</keyword>
<evidence type="ECO:0000313" key="1">
    <source>
        <dbReference type="EMBL" id="UTI66167.1"/>
    </source>
</evidence>
<organism evidence="1 2">
    <name type="scientific">Paraconexibacter antarcticus</name>
    <dbReference type="NCBI Taxonomy" id="2949664"/>
    <lineage>
        <taxon>Bacteria</taxon>
        <taxon>Bacillati</taxon>
        <taxon>Actinomycetota</taxon>
        <taxon>Thermoleophilia</taxon>
        <taxon>Solirubrobacterales</taxon>
        <taxon>Paraconexibacteraceae</taxon>
        <taxon>Paraconexibacter</taxon>
    </lineage>
</organism>
<dbReference type="EMBL" id="CP098502">
    <property type="protein sequence ID" value="UTI66167.1"/>
    <property type="molecule type" value="Genomic_DNA"/>
</dbReference>
<dbReference type="RefSeq" id="WP_254572842.1">
    <property type="nucleotide sequence ID" value="NZ_CP098502.1"/>
</dbReference>
<name>A0ABY5DZ64_9ACTN</name>
<protein>
    <recommendedName>
        <fullName evidence="3">SCP2 domain-containing protein</fullName>
    </recommendedName>
</protein>
<reference evidence="1 2" key="1">
    <citation type="submission" date="2022-06" db="EMBL/GenBank/DDBJ databases">
        <title>Paraconexibacter antarcticus.</title>
        <authorList>
            <person name="Kim C.S."/>
        </authorList>
    </citation>
    <scope>NUCLEOTIDE SEQUENCE [LARGE SCALE GENOMIC DNA]</scope>
    <source>
        <strain evidence="1 2">02-257</strain>
    </source>
</reference>